<proteinExistence type="predicted"/>
<sequence>MQQPGQGREIKFILKQMLLLQQLPTTINFTTITNHN</sequence>
<dbReference type="EMBL" id="GBXM01034924">
    <property type="protein sequence ID" value="JAH73653.1"/>
    <property type="molecule type" value="Transcribed_RNA"/>
</dbReference>
<reference evidence="1" key="1">
    <citation type="submission" date="2014-11" db="EMBL/GenBank/DDBJ databases">
        <authorList>
            <person name="Amaro Gonzalez C."/>
        </authorList>
    </citation>
    <scope>NUCLEOTIDE SEQUENCE</scope>
</reference>
<protein>
    <submittedName>
        <fullName evidence="1">Uncharacterized protein</fullName>
    </submittedName>
</protein>
<dbReference type="AlphaFoldDB" id="A0A0E9V8T8"/>
<reference evidence="1" key="2">
    <citation type="journal article" date="2015" name="Fish Shellfish Immunol.">
        <title>Early steps in the European eel (Anguilla anguilla)-Vibrio vulnificus interaction in the gills: Role of the RtxA13 toxin.</title>
        <authorList>
            <person name="Callol A."/>
            <person name="Pajuelo D."/>
            <person name="Ebbesson L."/>
            <person name="Teles M."/>
            <person name="MacKenzie S."/>
            <person name="Amaro C."/>
        </authorList>
    </citation>
    <scope>NUCLEOTIDE SEQUENCE</scope>
</reference>
<name>A0A0E9V8T8_ANGAN</name>
<evidence type="ECO:0000313" key="1">
    <source>
        <dbReference type="EMBL" id="JAH73653.1"/>
    </source>
</evidence>
<accession>A0A0E9V8T8</accession>
<organism evidence="1">
    <name type="scientific">Anguilla anguilla</name>
    <name type="common">European freshwater eel</name>
    <name type="synonym">Muraena anguilla</name>
    <dbReference type="NCBI Taxonomy" id="7936"/>
    <lineage>
        <taxon>Eukaryota</taxon>
        <taxon>Metazoa</taxon>
        <taxon>Chordata</taxon>
        <taxon>Craniata</taxon>
        <taxon>Vertebrata</taxon>
        <taxon>Euteleostomi</taxon>
        <taxon>Actinopterygii</taxon>
        <taxon>Neopterygii</taxon>
        <taxon>Teleostei</taxon>
        <taxon>Anguilliformes</taxon>
        <taxon>Anguillidae</taxon>
        <taxon>Anguilla</taxon>
    </lineage>
</organism>